<feature type="region of interest" description="Disordered" evidence="1">
    <location>
        <begin position="538"/>
        <end position="564"/>
    </location>
</feature>
<protein>
    <recommendedName>
        <fullName evidence="4">Phage phiEco32-like COOH.NH2 ligase-type 2</fullName>
    </recommendedName>
</protein>
<gene>
    <name evidence="2" type="ORF">HGI30_10790</name>
</gene>
<accession>A0A6H2GXY0</accession>
<reference evidence="2 3" key="1">
    <citation type="submission" date="2020-04" db="EMBL/GenBank/DDBJ databases">
        <title>Novel Paenibacillus strain UniB2 isolated from commercial digestive syrup.</title>
        <authorList>
            <person name="Thorat V."/>
            <person name="Kirdat K."/>
            <person name="Tiwarekar B."/>
            <person name="Yadav A."/>
        </authorList>
    </citation>
    <scope>NUCLEOTIDE SEQUENCE [LARGE SCALE GENOMIC DNA]</scope>
    <source>
        <strain evidence="2 3">UniB2</strain>
    </source>
</reference>
<feature type="compositionally biased region" description="Basic and acidic residues" evidence="1">
    <location>
        <begin position="108"/>
        <end position="121"/>
    </location>
</feature>
<evidence type="ECO:0000313" key="3">
    <source>
        <dbReference type="Proteomes" id="UP000502136"/>
    </source>
</evidence>
<name>A0A6H2GXY0_9BACL</name>
<organism evidence="2 3">
    <name type="scientific">Paenibacillus albicereus</name>
    <dbReference type="NCBI Taxonomy" id="2726185"/>
    <lineage>
        <taxon>Bacteria</taxon>
        <taxon>Bacillati</taxon>
        <taxon>Bacillota</taxon>
        <taxon>Bacilli</taxon>
        <taxon>Bacillales</taxon>
        <taxon>Paenibacillaceae</taxon>
        <taxon>Paenibacillus</taxon>
    </lineage>
</organism>
<evidence type="ECO:0000313" key="2">
    <source>
        <dbReference type="EMBL" id="QJC51988.1"/>
    </source>
</evidence>
<dbReference type="AlphaFoldDB" id="A0A6H2GXY0"/>
<sequence length="564" mass="59316">MAGRLWLCCGDEADPGAEEGMSGKARGGADGSGAGEAPSLPGTVRWRPGARLSRHDAVLLWGSSRWSGGAAVDGGSPWVLNAGAAAAAAMPPERMAERLGQAGIRSGRAGEEQRLDERTGRGEAATGPGRLHWIGVFHLETLWAVRVRSGAGLSGMQAASLPDLQDPELRRAGRLAWRAAYELGLDAGELLVRIADDGRMRLEGLRLAGCRSFRPAGPGGLPPEAARLRPPGAERWAEAVERLAAAVAAEAERAGGSARPLRIGADPEFLLLRADGRVASASRLGGLHSPVGSDVLVAGQSLRQPVGELRPEPAFEPEELLRRIRRLLALASRRGAGEPGMRLAAGGMPVPGIALGGHVHLSGLELTTRLLRALDSYAALPLALAEDPCGRGRRPRYGTLGDCRRQPHGGFEYRTLPSWLVSPAAARYALAVCMLAAEDTAWLEELPAAEPSYAQAYYAGDRERLIGCLPRLRAGLQAAPSYAKHAALLEPFLDAVEAGRRWEEKADIRLRWGIPIAEGRNAARPAIGAEAPAHGWQAAPNGAAVRPEAAEGAAGAPANVFERG</sequence>
<keyword evidence="3" id="KW-1185">Reference proteome</keyword>
<dbReference type="KEGG" id="palr:HGI30_10790"/>
<dbReference type="EMBL" id="CP051428">
    <property type="protein sequence ID" value="QJC51988.1"/>
    <property type="molecule type" value="Genomic_DNA"/>
</dbReference>
<feature type="compositionally biased region" description="Low complexity" evidence="1">
    <location>
        <begin position="542"/>
        <end position="558"/>
    </location>
</feature>
<dbReference type="Proteomes" id="UP000502136">
    <property type="component" value="Chromosome"/>
</dbReference>
<proteinExistence type="predicted"/>
<dbReference type="Pfam" id="PF14395">
    <property type="entry name" value="COOH-NH2_lig"/>
    <property type="match status" value="1"/>
</dbReference>
<feature type="region of interest" description="Disordered" evidence="1">
    <location>
        <begin position="12"/>
        <end position="47"/>
    </location>
</feature>
<feature type="region of interest" description="Disordered" evidence="1">
    <location>
        <begin position="105"/>
        <end position="126"/>
    </location>
</feature>
<evidence type="ECO:0000256" key="1">
    <source>
        <dbReference type="SAM" id="MobiDB-lite"/>
    </source>
</evidence>
<dbReference type="InterPro" id="IPR025681">
    <property type="entry name" value="COOH-NH2_lig"/>
</dbReference>
<feature type="compositionally biased region" description="Gly residues" evidence="1">
    <location>
        <begin position="25"/>
        <end position="34"/>
    </location>
</feature>
<evidence type="ECO:0008006" key="4">
    <source>
        <dbReference type="Google" id="ProtNLM"/>
    </source>
</evidence>
<dbReference type="RefSeq" id="WP_168907566.1">
    <property type="nucleotide sequence ID" value="NZ_CP051428.1"/>
</dbReference>